<reference evidence="1 2" key="1">
    <citation type="submission" date="2013-05" db="EMBL/GenBank/DDBJ databases">
        <title>Genome assembly of Acinetobacter junii MTCC 11364.</title>
        <authorList>
            <person name="Khatri I."/>
            <person name="Singh N.K."/>
            <person name="Subramanian S."/>
            <person name="Mayilraj S."/>
        </authorList>
    </citation>
    <scope>NUCLEOTIDE SEQUENCE [LARGE SCALE GENOMIC DNA]</scope>
    <source>
        <strain evidence="1 2">MTCC 11364</strain>
    </source>
</reference>
<dbReference type="EMBL" id="ASYZ01000046">
    <property type="protein sequence ID" value="EPR86613.1"/>
    <property type="molecule type" value="Genomic_DNA"/>
</dbReference>
<proteinExistence type="predicted"/>
<dbReference type="PATRIC" id="fig|1330047.3.peg.961"/>
<dbReference type="AlphaFoldDB" id="S7YF39"/>
<dbReference type="RefSeq" id="WP_004918661.1">
    <property type="nucleotide sequence ID" value="NZ_ASYZ01000046.1"/>
</dbReference>
<accession>S7YF39</accession>
<name>S7YF39_ACIJU</name>
<gene>
    <name evidence="1" type="ORF">L292_2341</name>
</gene>
<evidence type="ECO:0000313" key="1">
    <source>
        <dbReference type="EMBL" id="EPR86613.1"/>
    </source>
</evidence>
<protein>
    <submittedName>
        <fullName evidence="1">Uncharacterized protein</fullName>
    </submittedName>
</protein>
<comment type="caution">
    <text evidence="1">The sequence shown here is derived from an EMBL/GenBank/DDBJ whole genome shotgun (WGS) entry which is preliminary data.</text>
</comment>
<dbReference type="Proteomes" id="UP000018420">
    <property type="component" value="Unassembled WGS sequence"/>
</dbReference>
<organism evidence="1 2">
    <name type="scientific">Acinetobacter junii CIP 107470 = MTCC 11364</name>
    <dbReference type="NCBI Taxonomy" id="1217666"/>
    <lineage>
        <taxon>Bacteria</taxon>
        <taxon>Pseudomonadati</taxon>
        <taxon>Pseudomonadota</taxon>
        <taxon>Gammaproteobacteria</taxon>
        <taxon>Moraxellales</taxon>
        <taxon>Moraxellaceae</taxon>
        <taxon>Acinetobacter</taxon>
    </lineage>
</organism>
<sequence length="81" mass="9278">MKISDLLLEKYPTTKGEEKTGLSFIAEGRMFFGIGEDDLANFDIQKLPNSQKWAVMYHGIRFEVDEETAENLKNHLSALKK</sequence>
<evidence type="ECO:0000313" key="2">
    <source>
        <dbReference type="Proteomes" id="UP000018420"/>
    </source>
</evidence>